<evidence type="ECO:0000256" key="2">
    <source>
        <dbReference type="ARBA" id="ARBA00004275"/>
    </source>
</evidence>
<dbReference type="FunFam" id="1.20.140.10:FF:000010">
    <property type="entry name" value="Acyl-coenzyme A oxidase"/>
    <property type="match status" value="1"/>
</dbReference>
<dbReference type="InterPro" id="IPR036250">
    <property type="entry name" value="AcylCo_DH-like_C"/>
</dbReference>
<keyword evidence="6" id="KW-0274">FAD</keyword>
<dbReference type="FunFam" id="1.20.140.10:FF:000007">
    <property type="entry name" value="Acyl-coenzyme A oxidase"/>
    <property type="match status" value="1"/>
</dbReference>
<dbReference type="STRING" id="1778.A9W97_14045"/>
<dbReference type="InterPro" id="IPR009100">
    <property type="entry name" value="AcylCoA_DH/oxidase_NM_dom_sf"/>
</dbReference>
<evidence type="ECO:0000259" key="13">
    <source>
        <dbReference type="Pfam" id="PF22924"/>
    </source>
</evidence>
<dbReference type="InterPro" id="IPR002655">
    <property type="entry name" value="Acyl-CoA_oxidase_C"/>
</dbReference>
<evidence type="ECO:0000313" key="14">
    <source>
        <dbReference type="EMBL" id="KQH75191.1"/>
    </source>
</evidence>
<dbReference type="InterPro" id="IPR046373">
    <property type="entry name" value="Acyl-CoA_Oxase/DH_mid-dom_sf"/>
</dbReference>
<evidence type="ECO:0000256" key="9">
    <source>
        <dbReference type="ARBA" id="ARBA00023098"/>
    </source>
</evidence>
<dbReference type="SUPFAM" id="SSF47203">
    <property type="entry name" value="Acyl-CoA dehydrogenase C-terminal domain-like"/>
    <property type="match status" value="2"/>
</dbReference>
<dbReference type="Gene3D" id="1.20.140.10">
    <property type="entry name" value="Butyryl-CoA Dehydrogenase, subunit A, domain 3"/>
    <property type="match status" value="2"/>
</dbReference>
<organism evidence="14 15">
    <name type="scientific">Mycobacterium gordonae</name>
    <dbReference type="NCBI Taxonomy" id="1778"/>
    <lineage>
        <taxon>Bacteria</taxon>
        <taxon>Bacillati</taxon>
        <taxon>Actinomycetota</taxon>
        <taxon>Actinomycetes</taxon>
        <taxon>Mycobacteriales</taxon>
        <taxon>Mycobacteriaceae</taxon>
        <taxon>Mycobacterium</taxon>
    </lineage>
</organism>
<evidence type="ECO:0000313" key="15">
    <source>
        <dbReference type="Proteomes" id="UP000051677"/>
    </source>
</evidence>
<comment type="subcellular location">
    <subcellularLocation>
        <location evidence="2">Peroxisome</location>
    </subcellularLocation>
</comment>
<dbReference type="PANTHER" id="PTHR10909:SF378">
    <property type="entry name" value="ACYL-COENZYME A OXIDASE"/>
    <property type="match status" value="1"/>
</dbReference>
<evidence type="ECO:0000256" key="7">
    <source>
        <dbReference type="ARBA" id="ARBA00022832"/>
    </source>
</evidence>
<protein>
    <recommendedName>
        <fullName evidence="4">acyl-CoA oxidase</fullName>
        <ecNumber evidence="4">1.3.3.6</ecNumber>
    </recommendedName>
</protein>
<gene>
    <name evidence="14" type="ORF">AO501_00115</name>
</gene>
<evidence type="ECO:0000256" key="8">
    <source>
        <dbReference type="ARBA" id="ARBA00023002"/>
    </source>
</evidence>
<feature type="domain" description="Acyl-CoA oxidase C-terminal" evidence="11">
    <location>
        <begin position="501"/>
        <end position="630"/>
    </location>
</feature>
<keyword evidence="5" id="KW-0285">Flavoprotein</keyword>
<dbReference type="GO" id="GO:0071949">
    <property type="term" value="F:FAD binding"/>
    <property type="evidence" value="ECO:0007669"/>
    <property type="project" value="InterPro"/>
</dbReference>
<evidence type="ECO:0000256" key="6">
    <source>
        <dbReference type="ARBA" id="ARBA00022827"/>
    </source>
</evidence>
<feature type="domain" description="Acyl-CoA oxidase/dehydrogenase middle" evidence="12">
    <location>
        <begin position="133"/>
        <end position="246"/>
    </location>
</feature>
<dbReference type="Pfam" id="PF02770">
    <property type="entry name" value="Acyl-CoA_dh_M"/>
    <property type="match status" value="1"/>
</dbReference>
<name>A0A0Q2M5J6_MYCGO</name>
<reference evidence="14 15" key="1">
    <citation type="submission" date="2015-10" db="EMBL/GenBank/DDBJ databases">
        <title>Mycobacterium gordonae draft genome assembly.</title>
        <authorList>
            <person name="Ustinova V."/>
            <person name="Smirnova T."/>
            <person name="Blagodatskikh K."/>
            <person name="Varlamov D."/>
            <person name="Larionova E."/>
            <person name="Chernousova L."/>
        </authorList>
    </citation>
    <scope>NUCLEOTIDE SEQUENCE [LARGE SCALE GENOMIC DNA]</scope>
    <source>
        <strain evidence="14 15">CTRI 14-8773</strain>
    </source>
</reference>
<comment type="cofactor">
    <cofactor evidence="1">
        <name>FAD</name>
        <dbReference type="ChEBI" id="CHEBI:57692"/>
    </cofactor>
</comment>
<keyword evidence="10" id="KW-0576">Peroxisome</keyword>
<dbReference type="InterPro" id="IPR006091">
    <property type="entry name" value="Acyl-CoA_Oxase/DH_mid-dom"/>
</dbReference>
<dbReference type="RefSeq" id="WP_055581750.1">
    <property type="nucleotide sequence ID" value="NZ_LKTM01000383.1"/>
</dbReference>
<comment type="similarity">
    <text evidence="3">Belongs to the acyl-CoA oxidase family.</text>
</comment>
<evidence type="ECO:0000259" key="12">
    <source>
        <dbReference type="Pfam" id="PF02770"/>
    </source>
</evidence>
<dbReference type="Proteomes" id="UP000051677">
    <property type="component" value="Unassembled WGS sequence"/>
</dbReference>
<accession>A0A0Q2M5J6</accession>
<feature type="domain" description="Acyl-CoA oxidase C-alpha1" evidence="13">
    <location>
        <begin position="282"/>
        <end position="442"/>
    </location>
</feature>
<dbReference type="Pfam" id="PF22924">
    <property type="entry name" value="ACOX_C_alpha1"/>
    <property type="match status" value="1"/>
</dbReference>
<dbReference type="EC" id="1.3.3.6" evidence="4"/>
<evidence type="ECO:0000256" key="10">
    <source>
        <dbReference type="ARBA" id="ARBA00023140"/>
    </source>
</evidence>
<dbReference type="Pfam" id="PF01756">
    <property type="entry name" value="ACOX"/>
    <property type="match status" value="1"/>
</dbReference>
<dbReference type="FunFam" id="2.40.110.10:FF:000005">
    <property type="entry name" value="Acyl-coenzyme A oxidase"/>
    <property type="match status" value="1"/>
</dbReference>
<evidence type="ECO:0000256" key="1">
    <source>
        <dbReference type="ARBA" id="ARBA00001974"/>
    </source>
</evidence>
<keyword evidence="9" id="KW-0443">Lipid metabolism</keyword>
<proteinExistence type="inferred from homology"/>
<sequence>MASDNKSTADYIRDALDGRWRDVKNETRAKLSHEAFRPHYTPNTVIARAKVAEQMQMMAAAGVSDEGFRKEHGGTGDVGAAVTMIEMLAMSDLSLMVKAGVQWGLFGGAVENLGTERHASYVRDIITLDLLGCFAMTETGHGSDVQSLETTATYDVETEEFVVNSPTPTSRKDYIGGAAETATIAAVFAQLITHQDGKPVNHGVHCVLVPIRDADGNDLPGVTTSDCHYKGGLPGVDNGRIMFDNVRVPRVNLLNKYGEVEPDGTYTSPIDNANRRFFTMIGTLIRGRVTVGGSAGNAAHVALDIATRYALQRRQFSAPGDDDHEVLIMDYLVHQRRLFPLIAKSYALQFAQNELVSKCHDLQTSDVVDAEEQRELEARAAGLKAANTWHASQAIQEAREACGGAGYMAENRLIALRADTDVFTTFEGDNHVLTQLVAKELLTAYADDIKSMSPVEWVRFAANTVGDRVKKRTAAEAIMQRIVDSRQDNEEEGSLFNRGTQVQMFEDREEYLLSSVARRLQGKSKEMSAFDAFNAVQDHVLHAAKAHIDTVVLEAFVAGIESCRDREARELLGVVCDLYALTVIEEDKAWFIEHRYLSTERAKAVTRGINDRCRVLRPHARTLVDGFGIPAPLRYAEMLHPENLPD</sequence>
<dbReference type="AlphaFoldDB" id="A0A0Q2M5J6"/>
<evidence type="ECO:0000256" key="4">
    <source>
        <dbReference type="ARBA" id="ARBA00012870"/>
    </source>
</evidence>
<dbReference type="InterPro" id="IPR055060">
    <property type="entry name" value="ACOX_C_alpha1"/>
</dbReference>
<comment type="caution">
    <text evidence="14">The sequence shown here is derived from an EMBL/GenBank/DDBJ whole genome shotgun (WGS) entry which is preliminary data.</text>
</comment>
<dbReference type="PIRSF" id="PIRSF000168">
    <property type="entry name" value="Acyl-CoA_oxidase"/>
    <property type="match status" value="1"/>
</dbReference>
<evidence type="ECO:0000256" key="3">
    <source>
        <dbReference type="ARBA" id="ARBA00006288"/>
    </source>
</evidence>
<dbReference type="GO" id="GO:0005504">
    <property type="term" value="F:fatty acid binding"/>
    <property type="evidence" value="ECO:0007669"/>
    <property type="project" value="TreeGrafter"/>
</dbReference>
<dbReference type="Gene3D" id="2.40.110.10">
    <property type="entry name" value="Butyryl-CoA Dehydrogenase, subunit A, domain 2"/>
    <property type="match status" value="1"/>
</dbReference>
<dbReference type="SUPFAM" id="SSF56645">
    <property type="entry name" value="Acyl-CoA dehydrogenase NM domain-like"/>
    <property type="match status" value="1"/>
</dbReference>
<dbReference type="GO" id="GO:0003997">
    <property type="term" value="F:acyl-CoA oxidase activity"/>
    <property type="evidence" value="ECO:0007669"/>
    <property type="project" value="UniProtKB-EC"/>
</dbReference>
<dbReference type="PANTHER" id="PTHR10909">
    <property type="entry name" value="ELECTRON TRANSPORT OXIDOREDUCTASE"/>
    <property type="match status" value="1"/>
</dbReference>
<keyword evidence="8" id="KW-0560">Oxidoreductase</keyword>
<evidence type="ECO:0000259" key="11">
    <source>
        <dbReference type="Pfam" id="PF01756"/>
    </source>
</evidence>
<dbReference type="GO" id="GO:0033540">
    <property type="term" value="P:fatty acid beta-oxidation using acyl-CoA oxidase"/>
    <property type="evidence" value="ECO:0007669"/>
    <property type="project" value="TreeGrafter"/>
</dbReference>
<dbReference type="InterPro" id="IPR012258">
    <property type="entry name" value="Acyl-CoA_oxidase"/>
</dbReference>
<keyword evidence="7" id="KW-0276">Fatty acid metabolism</keyword>
<dbReference type="OrthoDB" id="1144545at2"/>
<evidence type="ECO:0000256" key="5">
    <source>
        <dbReference type="ARBA" id="ARBA00022630"/>
    </source>
</evidence>
<dbReference type="GO" id="GO:0055088">
    <property type="term" value="P:lipid homeostasis"/>
    <property type="evidence" value="ECO:0007669"/>
    <property type="project" value="TreeGrafter"/>
</dbReference>
<dbReference type="EMBL" id="LKTM01000383">
    <property type="protein sequence ID" value="KQH75191.1"/>
    <property type="molecule type" value="Genomic_DNA"/>
</dbReference>